<accession>A0ABW4FSR5</accession>
<organism evidence="3 4">
    <name type="scientific">Pseudonocardia aurantiaca</name>
    <dbReference type="NCBI Taxonomy" id="75290"/>
    <lineage>
        <taxon>Bacteria</taxon>
        <taxon>Bacillati</taxon>
        <taxon>Actinomycetota</taxon>
        <taxon>Actinomycetes</taxon>
        <taxon>Pseudonocardiales</taxon>
        <taxon>Pseudonocardiaceae</taxon>
        <taxon>Pseudonocardia</taxon>
    </lineage>
</organism>
<reference evidence="4" key="1">
    <citation type="journal article" date="2019" name="Int. J. Syst. Evol. Microbiol.">
        <title>The Global Catalogue of Microorganisms (GCM) 10K type strain sequencing project: providing services to taxonomists for standard genome sequencing and annotation.</title>
        <authorList>
            <consortium name="The Broad Institute Genomics Platform"/>
            <consortium name="The Broad Institute Genome Sequencing Center for Infectious Disease"/>
            <person name="Wu L."/>
            <person name="Ma J."/>
        </authorList>
    </citation>
    <scope>NUCLEOTIDE SEQUENCE [LARGE SCALE GENOMIC DNA]</scope>
    <source>
        <strain evidence="4">JCM 12165</strain>
    </source>
</reference>
<sequence>MQYMLMICGTEGAGPEPGYDMAAATDAWVKEMDGRGVRLQGHRLRPVVDATTVRMRGNEVLISDGPFAETKEQMFGFDLIECADLDEAIEVASKHPVAMFGMVEVRPFWPDEE</sequence>
<name>A0ABW4FSR5_9PSEU</name>
<feature type="domain" description="YCII-related" evidence="2">
    <location>
        <begin position="1"/>
        <end position="109"/>
    </location>
</feature>
<dbReference type="Gene3D" id="3.30.70.1060">
    <property type="entry name" value="Dimeric alpha+beta barrel"/>
    <property type="match status" value="1"/>
</dbReference>
<dbReference type="PANTHER" id="PTHR35174">
    <property type="entry name" value="BLL7171 PROTEIN-RELATED"/>
    <property type="match status" value="1"/>
</dbReference>
<evidence type="ECO:0000256" key="1">
    <source>
        <dbReference type="ARBA" id="ARBA00007689"/>
    </source>
</evidence>
<dbReference type="Proteomes" id="UP001597145">
    <property type="component" value="Unassembled WGS sequence"/>
</dbReference>
<evidence type="ECO:0000313" key="3">
    <source>
        <dbReference type="EMBL" id="MFD1533352.1"/>
    </source>
</evidence>
<dbReference type="EMBL" id="JBHUCP010000025">
    <property type="protein sequence ID" value="MFD1533352.1"/>
    <property type="molecule type" value="Genomic_DNA"/>
</dbReference>
<proteinExistence type="inferred from homology"/>
<dbReference type="RefSeq" id="WP_343985201.1">
    <property type="nucleotide sequence ID" value="NZ_BAAAJG010000026.1"/>
</dbReference>
<comment type="similarity">
    <text evidence="1">Belongs to the YciI family.</text>
</comment>
<dbReference type="SUPFAM" id="SSF54909">
    <property type="entry name" value="Dimeric alpha+beta barrel"/>
    <property type="match status" value="1"/>
</dbReference>
<dbReference type="Pfam" id="PF03795">
    <property type="entry name" value="YCII"/>
    <property type="match status" value="1"/>
</dbReference>
<evidence type="ECO:0000259" key="2">
    <source>
        <dbReference type="Pfam" id="PF03795"/>
    </source>
</evidence>
<dbReference type="InterPro" id="IPR005545">
    <property type="entry name" value="YCII"/>
</dbReference>
<gene>
    <name evidence="3" type="ORF">ACFSCY_28400</name>
</gene>
<dbReference type="PANTHER" id="PTHR35174:SF3">
    <property type="entry name" value="BLL7171 PROTEIN"/>
    <property type="match status" value="1"/>
</dbReference>
<protein>
    <submittedName>
        <fullName evidence="3">YciI family protein</fullName>
    </submittedName>
</protein>
<dbReference type="InterPro" id="IPR011008">
    <property type="entry name" value="Dimeric_a/b-barrel"/>
</dbReference>
<evidence type="ECO:0000313" key="4">
    <source>
        <dbReference type="Proteomes" id="UP001597145"/>
    </source>
</evidence>
<comment type="caution">
    <text evidence="3">The sequence shown here is derived from an EMBL/GenBank/DDBJ whole genome shotgun (WGS) entry which is preliminary data.</text>
</comment>
<keyword evidence="4" id="KW-1185">Reference proteome</keyword>